<organism evidence="1 2">
    <name type="scientific">Hirundo rustica rustica</name>
    <dbReference type="NCBI Taxonomy" id="333673"/>
    <lineage>
        <taxon>Eukaryota</taxon>
        <taxon>Metazoa</taxon>
        <taxon>Chordata</taxon>
        <taxon>Craniata</taxon>
        <taxon>Vertebrata</taxon>
        <taxon>Euteleostomi</taxon>
        <taxon>Archelosauria</taxon>
        <taxon>Archosauria</taxon>
        <taxon>Dinosauria</taxon>
        <taxon>Saurischia</taxon>
        <taxon>Theropoda</taxon>
        <taxon>Coelurosauria</taxon>
        <taxon>Aves</taxon>
        <taxon>Neognathae</taxon>
        <taxon>Neoaves</taxon>
        <taxon>Telluraves</taxon>
        <taxon>Australaves</taxon>
        <taxon>Passeriformes</taxon>
        <taxon>Sylvioidea</taxon>
        <taxon>Hirundinidae</taxon>
        <taxon>Hirundo</taxon>
    </lineage>
</organism>
<comment type="caution">
    <text evidence="1">The sequence shown here is derived from an EMBL/GenBank/DDBJ whole genome shotgun (WGS) entry which is preliminary data.</text>
</comment>
<accession>A0A3M0KAA3</accession>
<keyword evidence="2" id="KW-1185">Reference proteome</keyword>
<dbReference type="AlphaFoldDB" id="A0A3M0KAA3"/>
<name>A0A3M0KAA3_HIRRU</name>
<evidence type="ECO:0000313" key="1">
    <source>
        <dbReference type="EMBL" id="RMC10126.1"/>
    </source>
</evidence>
<sequence length="133" mass="15611">MGREMMWKYWEPIRRPKSCWITDTNYQSGDHTFNIDKDITIEFQNWPILQIAHPHETQRQTKEDGLYITIYILVLKVNFFGSIYLTEVPAENDNIAILSHIPILMEHDMMLSFLDLGRDSSLLLSPDVLVTVK</sequence>
<reference evidence="1 2" key="1">
    <citation type="submission" date="2018-07" db="EMBL/GenBank/DDBJ databases">
        <title>A high quality draft genome assembly of the barn swallow (H. rustica rustica).</title>
        <authorList>
            <person name="Formenti G."/>
            <person name="Chiara M."/>
            <person name="Poveda L."/>
            <person name="Francoijs K.-J."/>
            <person name="Bonisoli-Alquati A."/>
            <person name="Canova L."/>
            <person name="Gianfranceschi L."/>
            <person name="Horner D.S."/>
            <person name="Saino N."/>
        </authorList>
    </citation>
    <scope>NUCLEOTIDE SEQUENCE [LARGE SCALE GENOMIC DNA]</scope>
    <source>
        <strain evidence="1">Chelidonia</strain>
        <tissue evidence="1">Blood</tissue>
    </source>
</reference>
<gene>
    <name evidence="1" type="ORF">DUI87_12924</name>
</gene>
<protein>
    <submittedName>
        <fullName evidence="1">Uncharacterized protein</fullName>
    </submittedName>
</protein>
<evidence type="ECO:0000313" key="2">
    <source>
        <dbReference type="Proteomes" id="UP000269221"/>
    </source>
</evidence>
<dbReference type="EMBL" id="QRBI01000112">
    <property type="protein sequence ID" value="RMC10126.1"/>
    <property type="molecule type" value="Genomic_DNA"/>
</dbReference>
<proteinExistence type="predicted"/>
<dbReference type="Proteomes" id="UP000269221">
    <property type="component" value="Unassembled WGS sequence"/>
</dbReference>